<feature type="domain" description="CBM6" evidence="3">
    <location>
        <begin position="863"/>
        <end position="1009"/>
    </location>
</feature>
<feature type="compositionally biased region" description="Polar residues" evidence="2">
    <location>
        <begin position="882"/>
        <end position="895"/>
    </location>
</feature>
<dbReference type="AlphaFoldDB" id="A0A2Z5G563"/>
<evidence type="ECO:0000313" key="4">
    <source>
        <dbReference type="EMBL" id="AXC13917.1"/>
    </source>
</evidence>
<dbReference type="KEGG" id="abas:ACPOL_4647"/>
<gene>
    <name evidence="4" type="ORF">ACPOL_4647</name>
</gene>
<dbReference type="GO" id="GO:0030246">
    <property type="term" value="F:carbohydrate binding"/>
    <property type="evidence" value="ECO:0007669"/>
    <property type="project" value="InterPro"/>
</dbReference>
<evidence type="ECO:0000256" key="2">
    <source>
        <dbReference type="SAM" id="MobiDB-lite"/>
    </source>
</evidence>
<evidence type="ECO:0000259" key="3">
    <source>
        <dbReference type="PROSITE" id="PS51175"/>
    </source>
</evidence>
<dbReference type="Gene3D" id="2.60.120.260">
    <property type="entry name" value="Galactose-binding domain-like"/>
    <property type="match status" value="1"/>
</dbReference>
<dbReference type="Gene3D" id="2.120.10.30">
    <property type="entry name" value="TolB, C-terminal domain"/>
    <property type="match status" value="1"/>
</dbReference>
<dbReference type="InterPro" id="IPR006584">
    <property type="entry name" value="Cellulose-bd_IV"/>
</dbReference>
<dbReference type="Pfam" id="PF03422">
    <property type="entry name" value="CBM_6"/>
    <property type="match status" value="1"/>
</dbReference>
<evidence type="ECO:0000313" key="5">
    <source>
        <dbReference type="Proteomes" id="UP000253606"/>
    </source>
</evidence>
<reference evidence="4 5" key="1">
    <citation type="journal article" date="2018" name="Front. Microbiol.">
        <title>Hydrolytic Capabilities as a Key to Environmental Success: Chitinolytic and Cellulolytic Acidobacteria From Acidic Sub-arctic Soils and Boreal Peatlands.</title>
        <authorList>
            <person name="Belova S.E."/>
            <person name="Ravin N.V."/>
            <person name="Pankratov T.A."/>
            <person name="Rakitin A.L."/>
            <person name="Ivanova A.A."/>
            <person name="Beletsky A.V."/>
            <person name="Mardanov A.V."/>
            <person name="Sinninghe Damste J.S."/>
            <person name="Dedysh S.N."/>
        </authorList>
    </citation>
    <scope>NUCLEOTIDE SEQUENCE [LARGE SCALE GENOMIC DNA]</scope>
    <source>
        <strain evidence="4 5">SBC82</strain>
    </source>
</reference>
<dbReference type="SUPFAM" id="SSF49785">
    <property type="entry name" value="Galactose-binding domain-like"/>
    <property type="match status" value="1"/>
</dbReference>
<proteinExistence type="predicted"/>
<dbReference type="InterPro" id="IPR005084">
    <property type="entry name" value="CBM6"/>
</dbReference>
<keyword evidence="1" id="KW-0732">Signal</keyword>
<dbReference type="SMART" id="SM00606">
    <property type="entry name" value="CBD_IV"/>
    <property type="match status" value="1"/>
</dbReference>
<sequence>MQGIYVTSNGTVYTNSNWDEGGRATSIFQNGTITSADANGGGGQAIVVSGSTIYESNSSGVTNNPPCAAGGCGIQLLNASTLAALSTTISGDSAVSSTGSAAIYGLAIGNGNLYAAINDQNKVDVISLSSNSVTATWNITAPGLIAVDSSGGVWISHKTNTALPNVNGIVNDEWGDFGTAVIDHYNSSGTHINSITLPDSGEVRALWIDSNNNLYAGDENTDQNIKIYNNILSSPTLSGTFGTQGGVYTSSTPGVVAPGRFRFITGIGTDSSGNIYVSDDDYGHGVLLSSYTSSGSLNWQVQGLEFVSLGAVDPNSETDFYDPYHHFHLNYSDQNSNIGTYYSDTFDPYQYTTDVRATGNPNIAEVQYIQGSRFLLLSDQAGGYLQINRFQSGSEITVPCAALDYGAFQNQYLDFSVQPTNGEFIWTDANGDGIIQSSEIAQPTSAAALAPAGQLEHRDGNDFWMDTNGNLWQVNYYSPDEGSIHIREYLFQGFNSHGCPQYNFNNLNIYTNSTDFPQISGVSQVVYRPGDSEKGTIYIAGGAPSAGAFDQITRVDNWSSGNRTPTWTNNIVWNPGTASGSTLINPVSFSIAGNYIFVDYNAVHYVLVYSTVDGSYVGEIDAGSDVGGDSNIGNDDMWLSTTAFERSNGQYVITKEEDYQAKNLLYVWTPAGTESQTATPALSPGGGTYTSSQSVTISDSTTGAIIYYTTNGTAPTTSSTKYTGSISVTSTETVQAIATASGYSTSNVGNATYTISSCSPAAITPYIWTSAGGWQQITSISVASGTAVDLGPQPTSGGSWSWTGPGGFTSTSREIDSIPLSAGTNTFVATYTNSCGANSTETFTITVTGSEGPYGGTAAAIPGTVQASNYDTGGSGVAYNQTTSGGQTGYRTDNSGAVEADSGDNNSPANGYDLGWTGSGQWYKYTVNVATAGTYTVSFSVASPSGQTDGFHMQNSSGTNLSGNVNVPNTGSWYTWQTVTASVTLPAGTQTLELAEDNSGWNLEYMTFASNSSGTEVSLNSAFNITGIYSNGTTFSSSGGLDDGGAAYSSNLLGTSLTYSGIVYAFGTANQNNAVQGTGAPVVTLTSGSYSTLNFLGTASSGNQASQLFTVTYTDGTTTNFTQSMSDWFTPQSYSGETTAVACSYRNLSNGTEDSRTFNLYHYSFALNSAKTVKSLTLPNNSDISVAAVTLK</sequence>
<keyword evidence="5" id="KW-1185">Reference proteome</keyword>
<dbReference type="CDD" id="cd04080">
    <property type="entry name" value="CBM6_cellulase-like"/>
    <property type="match status" value="1"/>
</dbReference>
<dbReference type="EMBL" id="CP030840">
    <property type="protein sequence ID" value="AXC13917.1"/>
    <property type="molecule type" value="Genomic_DNA"/>
</dbReference>
<name>A0A2Z5G563_9BACT</name>
<evidence type="ECO:0000256" key="1">
    <source>
        <dbReference type="ARBA" id="ARBA00022729"/>
    </source>
</evidence>
<dbReference type="InterPro" id="IPR008979">
    <property type="entry name" value="Galactose-bd-like_sf"/>
</dbReference>
<dbReference type="SUPFAM" id="SSF63825">
    <property type="entry name" value="YWTD domain"/>
    <property type="match status" value="1"/>
</dbReference>
<dbReference type="Pfam" id="PF13290">
    <property type="entry name" value="CHB_HEX_C_1"/>
    <property type="match status" value="1"/>
</dbReference>
<dbReference type="Proteomes" id="UP000253606">
    <property type="component" value="Chromosome"/>
</dbReference>
<dbReference type="InterPro" id="IPR011042">
    <property type="entry name" value="6-blade_b-propeller_TolB-like"/>
</dbReference>
<dbReference type="PROSITE" id="PS51175">
    <property type="entry name" value="CBM6"/>
    <property type="match status" value="1"/>
</dbReference>
<organism evidence="4 5">
    <name type="scientific">Acidisarcina polymorpha</name>
    <dbReference type="NCBI Taxonomy" id="2211140"/>
    <lineage>
        <taxon>Bacteria</taxon>
        <taxon>Pseudomonadati</taxon>
        <taxon>Acidobacteriota</taxon>
        <taxon>Terriglobia</taxon>
        <taxon>Terriglobales</taxon>
        <taxon>Acidobacteriaceae</taxon>
        <taxon>Acidisarcina</taxon>
    </lineage>
</organism>
<dbReference type="InterPro" id="IPR059177">
    <property type="entry name" value="GH29D-like_dom"/>
</dbReference>
<protein>
    <recommendedName>
        <fullName evidence="3">CBM6 domain-containing protein</fullName>
    </recommendedName>
</protein>
<accession>A0A2Z5G563</accession>
<feature type="region of interest" description="Disordered" evidence="2">
    <location>
        <begin position="882"/>
        <end position="907"/>
    </location>
</feature>